<evidence type="ECO:0000256" key="5">
    <source>
        <dbReference type="ARBA" id="ARBA00048124"/>
    </source>
</evidence>
<dbReference type="Pfam" id="PF08652">
    <property type="entry name" value="RAI1"/>
    <property type="match status" value="1"/>
</dbReference>
<sequence>MNHHKAPALESAPVNNPDSFSTSASVTLGDCRFISHVTVKQDGSYEFTNSAMRYFVETTPPPSLHSLVQNIQKKRPFRWFNHPKHLDSIIAGCLSPSTTSELPSLEEHILGTRKNVILTWRGILTKIFLGESVTLHVSLIDGILYMEEEDTKPKWRARRYTFGDAIGMAFEDAYTCAKPKREGQNQAHRNASTGESLAQVDTQWGNVITRTLGDLNLVFCGEVDAVRESDPASNTDDGTDTLDFLGRRIELKCKSSKGKSAPWPRWHMQSHLLAVPEIFIGYRDDSSKIIRTRLVRTQDIKPASFEERIEKGYHVLKELKERLSTSTDTSNLESGTSLNANDNIWKVAIGKWTLGPVTRLGDAEAQKVKRRREDPSRPIERVGIVPKALVEAIQANREGSGTLV</sequence>
<evidence type="ECO:0000313" key="9">
    <source>
        <dbReference type="Proteomes" id="UP001498398"/>
    </source>
</evidence>
<dbReference type="PANTHER" id="PTHR12395">
    <property type="entry name" value="DOM-3 RELATED"/>
    <property type="match status" value="1"/>
</dbReference>
<feature type="domain" description="RAI1-like" evidence="7">
    <location>
        <begin position="34"/>
        <end position="308"/>
    </location>
</feature>
<organism evidence="8 9">
    <name type="scientific">Marasmiellus scandens</name>
    <dbReference type="NCBI Taxonomy" id="2682957"/>
    <lineage>
        <taxon>Eukaryota</taxon>
        <taxon>Fungi</taxon>
        <taxon>Dikarya</taxon>
        <taxon>Basidiomycota</taxon>
        <taxon>Agaricomycotina</taxon>
        <taxon>Agaricomycetes</taxon>
        <taxon>Agaricomycetidae</taxon>
        <taxon>Agaricales</taxon>
        <taxon>Marasmiineae</taxon>
        <taxon>Omphalotaceae</taxon>
        <taxon>Marasmiellus</taxon>
    </lineage>
</organism>
<comment type="function">
    <text evidence="6">Decapping enzyme for NAD-capped RNAs: specifically hydrolyzes the nicotinamide adenine dinucleotide (NAD) cap from a subset of RNAs by removing the entire NAD moiety from the 5'-end of an NAD-capped RNA.</text>
</comment>
<dbReference type="InterPro" id="IPR039039">
    <property type="entry name" value="RAI1-like_fam"/>
</dbReference>
<evidence type="ECO:0000259" key="7">
    <source>
        <dbReference type="Pfam" id="PF08652"/>
    </source>
</evidence>
<keyword evidence="6" id="KW-0539">Nucleus</keyword>
<proteinExistence type="inferred from homology"/>
<evidence type="ECO:0000256" key="3">
    <source>
        <dbReference type="ARBA" id="ARBA00044676"/>
    </source>
</evidence>
<comment type="cofactor">
    <cofactor evidence="1 6">
        <name>a divalent metal cation</name>
        <dbReference type="ChEBI" id="CHEBI:60240"/>
    </cofactor>
</comment>
<comment type="caution">
    <text evidence="8">The sequence shown here is derived from an EMBL/GenBank/DDBJ whole genome shotgun (WGS) entry which is preliminary data.</text>
</comment>
<dbReference type="EC" id="3.6.1.-" evidence="6"/>
<keyword evidence="6" id="KW-0547">Nucleotide-binding</keyword>
<evidence type="ECO:0000256" key="4">
    <source>
        <dbReference type="ARBA" id="ARBA00044692"/>
    </source>
</evidence>
<comment type="similarity">
    <text evidence="2 6">Belongs to the DXO/Dom3Z family.</text>
</comment>
<comment type="catalytic activity">
    <reaction evidence="4">
        <text>a 5'-end triphospho-ribonucleoside in mRNA + H2O = a 5'-end phospho-ribonucleoside in mRNA + diphosphate + H(+)</text>
        <dbReference type="Rhea" id="RHEA:78683"/>
        <dbReference type="Rhea" id="RHEA-COMP:15692"/>
        <dbReference type="Rhea" id="RHEA-COMP:17164"/>
        <dbReference type="ChEBI" id="CHEBI:15377"/>
        <dbReference type="ChEBI" id="CHEBI:15378"/>
        <dbReference type="ChEBI" id="CHEBI:33019"/>
        <dbReference type="ChEBI" id="CHEBI:138282"/>
        <dbReference type="ChEBI" id="CHEBI:167618"/>
    </reaction>
    <physiologicalReaction direction="left-to-right" evidence="4">
        <dbReference type="Rhea" id="RHEA:78684"/>
    </physiologicalReaction>
</comment>
<evidence type="ECO:0000256" key="1">
    <source>
        <dbReference type="ARBA" id="ARBA00001968"/>
    </source>
</evidence>
<gene>
    <name evidence="8" type="ORF">VKT23_016033</name>
</gene>
<evidence type="ECO:0000313" key="8">
    <source>
        <dbReference type="EMBL" id="KAK7442788.1"/>
    </source>
</evidence>
<comment type="catalytic activity">
    <reaction evidence="5">
        <text>a 5'-end NAD(+)-phospho-ribonucleoside in mRNA + H2O = a 5'-end phospho-ribonucleoside in mRNA + NAD(+) + H(+)</text>
        <dbReference type="Rhea" id="RHEA:60880"/>
        <dbReference type="Rhea" id="RHEA-COMP:15692"/>
        <dbReference type="Rhea" id="RHEA-COMP:15698"/>
        <dbReference type="ChEBI" id="CHEBI:15377"/>
        <dbReference type="ChEBI" id="CHEBI:15378"/>
        <dbReference type="ChEBI" id="CHEBI:57540"/>
        <dbReference type="ChEBI" id="CHEBI:138282"/>
        <dbReference type="ChEBI" id="CHEBI:144029"/>
    </reaction>
    <physiologicalReaction direction="left-to-right" evidence="5">
        <dbReference type="Rhea" id="RHEA:60881"/>
    </physiologicalReaction>
</comment>
<evidence type="ECO:0000256" key="6">
    <source>
        <dbReference type="RuleBase" id="RU367113"/>
    </source>
</evidence>
<keyword evidence="6" id="KW-0694">RNA-binding</keyword>
<keyword evidence="6" id="KW-0479">Metal-binding</keyword>
<dbReference type="Proteomes" id="UP001498398">
    <property type="component" value="Unassembled WGS sequence"/>
</dbReference>
<evidence type="ECO:0000256" key="2">
    <source>
        <dbReference type="ARBA" id="ARBA00006562"/>
    </source>
</evidence>
<comment type="subcellular location">
    <subcellularLocation>
        <location evidence="6">Nucleus</location>
    </subcellularLocation>
</comment>
<keyword evidence="9" id="KW-1185">Reference proteome</keyword>
<dbReference type="InterPro" id="IPR013961">
    <property type="entry name" value="RAI1"/>
</dbReference>
<keyword evidence="6" id="KW-0540">Nuclease</keyword>
<comment type="catalytic activity">
    <reaction evidence="3">
        <text>a 5'-end (N(7)-methyl 5'-triphosphoguanosine)-ribonucleoside-ribonucleotide in mRNA + H2O = a (N(7)-methyl 5'-triphosphoguanosine)-nucleoside + a 5'-end phospho-ribonucleoside in mRNA + H(+)</text>
        <dbReference type="Rhea" id="RHEA:66928"/>
        <dbReference type="Rhea" id="RHEA-COMP:15692"/>
        <dbReference type="Rhea" id="RHEA-COMP:17313"/>
        <dbReference type="ChEBI" id="CHEBI:15377"/>
        <dbReference type="ChEBI" id="CHEBI:15378"/>
        <dbReference type="ChEBI" id="CHEBI:138282"/>
        <dbReference type="ChEBI" id="CHEBI:172876"/>
        <dbReference type="ChEBI" id="CHEBI:172877"/>
    </reaction>
    <physiologicalReaction direction="left-to-right" evidence="3">
        <dbReference type="Rhea" id="RHEA:66929"/>
    </physiologicalReaction>
</comment>
<dbReference type="EMBL" id="JBANRG010000057">
    <property type="protein sequence ID" value="KAK7442788.1"/>
    <property type="molecule type" value="Genomic_DNA"/>
</dbReference>
<protein>
    <recommendedName>
        <fullName evidence="6">Decapping nuclease</fullName>
        <ecNumber evidence="6">3.6.1.-</ecNumber>
    </recommendedName>
</protein>
<name>A0ABR1IW76_9AGAR</name>
<accession>A0ABR1IW76</accession>
<reference evidence="8 9" key="1">
    <citation type="submission" date="2024-01" db="EMBL/GenBank/DDBJ databases">
        <title>A draft genome for the cacao thread blight pathogen Marasmiellus scandens.</title>
        <authorList>
            <person name="Baruah I.K."/>
            <person name="Leung J."/>
            <person name="Bukari Y."/>
            <person name="Amoako-Attah I."/>
            <person name="Meinhardt L.W."/>
            <person name="Bailey B.A."/>
            <person name="Cohen S.P."/>
        </authorList>
    </citation>
    <scope>NUCLEOTIDE SEQUENCE [LARGE SCALE GENOMIC DNA]</scope>
    <source>
        <strain evidence="8 9">GH-19</strain>
    </source>
</reference>
<dbReference type="PANTHER" id="PTHR12395:SF9">
    <property type="entry name" value="DECAPPING AND EXORIBONUCLEASE PROTEIN"/>
    <property type="match status" value="1"/>
</dbReference>
<keyword evidence="6" id="KW-0378">Hydrolase</keyword>